<keyword evidence="2" id="KW-0238">DNA-binding</keyword>
<evidence type="ECO:0000313" key="5">
    <source>
        <dbReference type="EMBL" id="KFF11246.1"/>
    </source>
</evidence>
<reference evidence="5 7" key="1">
    <citation type="submission" date="2014-07" db="EMBL/GenBank/DDBJ databases">
        <title>Genome of Flavobacterium hydatis DSM 2063.</title>
        <authorList>
            <person name="Pipes S.E."/>
            <person name="Stropko S.J."/>
            <person name="Newman J.D."/>
        </authorList>
    </citation>
    <scope>NUCLEOTIDE SEQUENCE [LARGE SCALE GENOMIC DNA]</scope>
    <source>
        <strain evidence="5 7">DSM 2063</strain>
    </source>
</reference>
<evidence type="ECO:0000259" key="4">
    <source>
        <dbReference type="PROSITE" id="PS50956"/>
    </source>
</evidence>
<dbReference type="SUPFAM" id="SSF54909">
    <property type="entry name" value="Dimeric alpha+beta barrel"/>
    <property type="match status" value="1"/>
</dbReference>
<dbReference type="GO" id="GO:0005829">
    <property type="term" value="C:cytosol"/>
    <property type="evidence" value="ECO:0007669"/>
    <property type="project" value="TreeGrafter"/>
</dbReference>
<dbReference type="AlphaFoldDB" id="A0A086A3I2"/>
<dbReference type="Gene3D" id="3.30.70.920">
    <property type="match status" value="1"/>
</dbReference>
<accession>A0A086A3I2</accession>
<dbReference type="SUPFAM" id="SSF46785">
    <property type="entry name" value="Winged helix' DNA-binding domain"/>
    <property type="match status" value="1"/>
</dbReference>
<dbReference type="PROSITE" id="PS50956">
    <property type="entry name" value="HTH_ASNC_2"/>
    <property type="match status" value="1"/>
</dbReference>
<evidence type="ECO:0000313" key="8">
    <source>
        <dbReference type="Proteomes" id="UP000198424"/>
    </source>
</evidence>
<proteinExistence type="predicted"/>
<evidence type="ECO:0000313" key="7">
    <source>
        <dbReference type="Proteomes" id="UP000028712"/>
    </source>
</evidence>
<evidence type="ECO:0000313" key="6">
    <source>
        <dbReference type="EMBL" id="OXA97915.1"/>
    </source>
</evidence>
<dbReference type="Proteomes" id="UP000198424">
    <property type="component" value="Unassembled WGS sequence"/>
</dbReference>
<dbReference type="InterPro" id="IPR011008">
    <property type="entry name" value="Dimeric_a/b-barrel"/>
</dbReference>
<dbReference type="PRINTS" id="PR00033">
    <property type="entry name" value="HTHASNC"/>
</dbReference>
<dbReference type="GO" id="GO:0006355">
    <property type="term" value="P:regulation of DNA-templated transcription"/>
    <property type="evidence" value="ECO:0007669"/>
    <property type="project" value="UniProtKB-ARBA"/>
</dbReference>
<dbReference type="PANTHER" id="PTHR30154">
    <property type="entry name" value="LEUCINE-RESPONSIVE REGULATORY PROTEIN"/>
    <property type="match status" value="1"/>
</dbReference>
<dbReference type="InterPro" id="IPR000485">
    <property type="entry name" value="AsnC-type_HTH_dom"/>
</dbReference>
<gene>
    <name evidence="6" type="ORF">B0A62_03390</name>
    <name evidence="5" type="ORF">IW20_20165</name>
</gene>
<dbReference type="EMBL" id="MUGY01000002">
    <property type="protein sequence ID" value="OXA97915.1"/>
    <property type="molecule type" value="Genomic_DNA"/>
</dbReference>
<evidence type="ECO:0000256" key="1">
    <source>
        <dbReference type="ARBA" id="ARBA00023015"/>
    </source>
</evidence>
<dbReference type="GO" id="GO:0043200">
    <property type="term" value="P:response to amino acid"/>
    <property type="evidence" value="ECO:0007669"/>
    <property type="project" value="TreeGrafter"/>
</dbReference>
<sequence length="152" mass="17676">MILDTIDKKLLLLLQTDSKKTTKELSLKLDLSVTAVYERIKKLEREGIIHKYVALVDKSKIEKGFVVFCHLKLIQHTKEFLTKFENEVIQLKEVLECHHVSGDYDYILKVLVKDMEAYREFLVTKLTNLQHIGSTQSTFMISEVKNTTVISF</sequence>
<dbReference type="SMART" id="SM00344">
    <property type="entry name" value="HTH_ASNC"/>
    <property type="match status" value="1"/>
</dbReference>
<dbReference type="InterPro" id="IPR036390">
    <property type="entry name" value="WH_DNA-bd_sf"/>
</dbReference>
<organism evidence="5 7">
    <name type="scientific">Flavobacterium hydatis</name>
    <name type="common">Cytophaga aquatilis</name>
    <dbReference type="NCBI Taxonomy" id="991"/>
    <lineage>
        <taxon>Bacteria</taxon>
        <taxon>Pseudomonadati</taxon>
        <taxon>Bacteroidota</taxon>
        <taxon>Flavobacteriia</taxon>
        <taxon>Flavobacteriales</taxon>
        <taxon>Flavobacteriaceae</taxon>
        <taxon>Flavobacterium</taxon>
    </lineage>
</organism>
<dbReference type="InterPro" id="IPR019887">
    <property type="entry name" value="Tscrpt_reg_AsnC/Lrp_C"/>
</dbReference>
<name>A0A086A3I2_FLAHY</name>
<evidence type="ECO:0000256" key="2">
    <source>
        <dbReference type="ARBA" id="ARBA00023125"/>
    </source>
</evidence>
<dbReference type="RefSeq" id="WP_035626374.1">
    <property type="nucleotide sequence ID" value="NZ_JBEWQG010000027.1"/>
</dbReference>
<dbReference type="InterPro" id="IPR019888">
    <property type="entry name" value="Tscrpt_reg_AsnC-like"/>
</dbReference>
<protein>
    <submittedName>
        <fullName evidence="5">AsnC family transcriptional regulator</fullName>
    </submittedName>
</protein>
<feature type="domain" description="HTH asnC-type" evidence="4">
    <location>
        <begin position="3"/>
        <end position="66"/>
    </location>
</feature>
<dbReference type="PANTHER" id="PTHR30154:SF34">
    <property type="entry name" value="TRANSCRIPTIONAL REGULATOR AZLB"/>
    <property type="match status" value="1"/>
</dbReference>
<dbReference type="EMBL" id="JPRM01000036">
    <property type="protein sequence ID" value="KFF11246.1"/>
    <property type="molecule type" value="Genomic_DNA"/>
</dbReference>
<dbReference type="CDD" id="cd00090">
    <property type="entry name" value="HTH_ARSR"/>
    <property type="match status" value="1"/>
</dbReference>
<dbReference type="Pfam" id="PF01037">
    <property type="entry name" value="AsnC_trans_reg"/>
    <property type="match status" value="1"/>
</dbReference>
<dbReference type="eggNOG" id="COG1522">
    <property type="taxonomic scope" value="Bacteria"/>
</dbReference>
<dbReference type="Proteomes" id="UP000028712">
    <property type="component" value="Unassembled WGS sequence"/>
</dbReference>
<keyword evidence="1" id="KW-0805">Transcription regulation</keyword>
<dbReference type="STRING" id="991.IW20_20165"/>
<dbReference type="OrthoDB" id="9800326at2"/>
<reference evidence="6 8" key="2">
    <citation type="submission" date="2016-11" db="EMBL/GenBank/DDBJ databases">
        <title>Whole genomes of Flavobacteriaceae.</title>
        <authorList>
            <person name="Stine C."/>
            <person name="Li C."/>
            <person name="Tadesse D."/>
        </authorList>
    </citation>
    <scope>NUCLEOTIDE SEQUENCE [LARGE SCALE GENOMIC DNA]</scope>
    <source>
        <strain evidence="6 8">ATCC 29551</strain>
    </source>
</reference>
<dbReference type="GO" id="GO:0043565">
    <property type="term" value="F:sequence-specific DNA binding"/>
    <property type="evidence" value="ECO:0007669"/>
    <property type="project" value="InterPro"/>
</dbReference>
<dbReference type="InterPro" id="IPR036388">
    <property type="entry name" value="WH-like_DNA-bd_sf"/>
</dbReference>
<dbReference type="InterPro" id="IPR011991">
    <property type="entry name" value="ArsR-like_HTH"/>
</dbReference>
<evidence type="ECO:0000256" key="3">
    <source>
        <dbReference type="ARBA" id="ARBA00023163"/>
    </source>
</evidence>
<keyword evidence="3" id="KW-0804">Transcription</keyword>
<dbReference type="Gene3D" id="1.10.10.10">
    <property type="entry name" value="Winged helix-like DNA-binding domain superfamily/Winged helix DNA-binding domain"/>
    <property type="match status" value="1"/>
</dbReference>
<comment type="caution">
    <text evidence="5">The sequence shown here is derived from an EMBL/GenBank/DDBJ whole genome shotgun (WGS) entry which is preliminary data.</text>
</comment>
<dbReference type="Pfam" id="PF13412">
    <property type="entry name" value="HTH_24"/>
    <property type="match status" value="1"/>
</dbReference>
<keyword evidence="8" id="KW-1185">Reference proteome</keyword>